<dbReference type="GO" id="GO:0032982">
    <property type="term" value="C:myosin filament"/>
    <property type="evidence" value="ECO:0007669"/>
    <property type="project" value="UniProtKB-KW"/>
</dbReference>
<evidence type="ECO:0000256" key="24">
    <source>
        <dbReference type="PROSITE-ProRule" id="PRU10141"/>
    </source>
</evidence>
<dbReference type="FunFam" id="2.60.40.10:FF:000557">
    <property type="entry name" value="Myosin binding protein Ha"/>
    <property type="match status" value="1"/>
</dbReference>
<dbReference type="FunFam" id="2.60.40.10:FF:000003">
    <property type="entry name" value="Titin isoform E"/>
    <property type="match status" value="8"/>
</dbReference>
<dbReference type="GO" id="GO:0048738">
    <property type="term" value="P:cardiac muscle tissue development"/>
    <property type="evidence" value="ECO:0007669"/>
    <property type="project" value="TreeGrafter"/>
</dbReference>
<feature type="domain" description="Ig-like" evidence="28">
    <location>
        <begin position="5045"/>
        <end position="5122"/>
    </location>
</feature>
<feature type="domain" description="Fibronectin type-III" evidence="29">
    <location>
        <begin position="218"/>
        <end position="313"/>
    </location>
</feature>
<dbReference type="InterPro" id="IPR017441">
    <property type="entry name" value="Protein_kinase_ATP_BS"/>
</dbReference>
<evidence type="ECO:0000259" key="27">
    <source>
        <dbReference type="PROSITE" id="PS50011"/>
    </source>
</evidence>
<feature type="region of interest" description="Disordered" evidence="25">
    <location>
        <begin position="5820"/>
        <end position="5855"/>
    </location>
</feature>
<feature type="domain" description="Ig-like" evidence="28">
    <location>
        <begin position="422"/>
        <end position="510"/>
    </location>
</feature>
<feature type="domain" description="Fibronectin type-III" evidence="29">
    <location>
        <begin position="1735"/>
        <end position="1830"/>
    </location>
</feature>
<dbReference type="FunFam" id="2.60.40.10:FF:000031">
    <property type="entry name" value="Myosin-binding protein C, slow type"/>
    <property type="match status" value="1"/>
</dbReference>
<feature type="region of interest" description="Disordered" evidence="25">
    <location>
        <begin position="3247"/>
        <end position="3266"/>
    </location>
</feature>
<dbReference type="GO" id="GO:0045214">
    <property type="term" value="P:sarcomere organization"/>
    <property type="evidence" value="ECO:0007669"/>
    <property type="project" value="TreeGrafter"/>
</dbReference>
<dbReference type="SUPFAM" id="SSF49265">
    <property type="entry name" value="Fibronectin type III"/>
    <property type="match status" value="22"/>
</dbReference>
<dbReference type="FunFam" id="2.60.40.10:FF:000612">
    <property type="entry name" value="palladin isoform X1"/>
    <property type="match status" value="2"/>
</dbReference>
<dbReference type="Pfam" id="PF00041">
    <property type="entry name" value="fn3"/>
    <property type="match status" value="38"/>
</dbReference>
<feature type="domain" description="Fibronectin type-III" evidence="29">
    <location>
        <begin position="3058"/>
        <end position="3152"/>
    </location>
</feature>
<keyword evidence="16" id="KW-0460">Magnesium</keyword>
<keyword evidence="18" id="KW-0130">Cell adhesion</keyword>
<evidence type="ECO:0000256" key="16">
    <source>
        <dbReference type="ARBA" id="ARBA00022842"/>
    </source>
</evidence>
<dbReference type="SMART" id="SM00406">
    <property type="entry name" value="IGv"/>
    <property type="match status" value="3"/>
</dbReference>
<feature type="region of interest" description="Disordered" evidence="25">
    <location>
        <begin position="2938"/>
        <end position="2960"/>
    </location>
</feature>
<feature type="domain" description="Ig-like" evidence="28">
    <location>
        <begin position="4919"/>
        <end position="5007"/>
    </location>
</feature>
<keyword evidence="21" id="KW-0393">Immunoglobulin domain</keyword>
<feature type="domain" description="Ig-like" evidence="28">
    <location>
        <begin position="16"/>
        <end position="112"/>
    </location>
</feature>
<feature type="domain" description="Fibronectin type-III" evidence="29">
    <location>
        <begin position="1021"/>
        <end position="1118"/>
    </location>
</feature>
<keyword evidence="14" id="KW-0106">Calcium</keyword>
<keyword evidence="8" id="KW-0597">Phosphoprotein</keyword>
<keyword evidence="7" id="KW-0723">Serine/threonine-protein kinase</keyword>
<feature type="domain" description="Fibronectin type-III" evidence="29">
    <location>
        <begin position="2749"/>
        <end position="2849"/>
    </location>
</feature>
<dbReference type="FunFam" id="2.60.40.10:FF:000425">
    <property type="entry name" value="Myosin light chain kinase"/>
    <property type="match status" value="2"/>
</dbReference>
<feature type="region of interest" description="Disordered" evidence="25">
    <location>
        <begin position="234"/>
        <end position="253"/>
    </location>
</feature>
<evidence type="ECO:0000256" key="23">
    <source>
        <dbReference type="ARBA" id="ARBA00048679"/>
    </source>
</evidence>
<dbReference type="InterPro" id="IPR036116">
    <property type="entry name" value="FN3_sf"/>
</dbReference>
<dbReference type="GO" id="GO:0045989">
    <property type="term" value="P:positive regulation of striated muscle contraction"/>
    <property type="evidence" value="ECO:0007669"/>
    <property type="project" value="UniProtKB-ARBA"/>
</dbReference>
<keyword evidence="20" id="KW-0514">Muscle protein</keyword>
<feature type="non-terminal residue" evidence="30">
    <location>
        <position position="1"/>
    </location>
</feature>
<feature type="domain" description="Fibronectin type-III" evidence="29">
    <location>
        <begin position="117"/>
        <end position="211"/>
    </location>
</feature>
<evidence type="ECO:0000256" key="13">
    <source>
        <dbReference type="ARBA" id="ARBA00022777"/>
    </source>
</evidence>
<dbReference type="GO" id="GO:0046872">
    <property type="term" value="F:metal ion binding"/>
    <property type="evidence" value="ECO:0007669"/>
    <property type="project" value="UniProtKB-KW"/>
</dbReference>
<keyword evidence="12 24" id="KW-0547">Nucleotide-binding</keyword>
<feature type="domain" description="Fibronectin type-III" evidence="29">
    <location>
        <begin position="2856"/>
        <end position="2954"/>
    </location>
</feature>
<feature type="domain" description="Ig-like" evidence="28">
    <location>
        <begin position="5860"/>
        <end position="5956"/>
    </location>
</feature>
<dbReference type="SMART" id="SM00408">
    <property type="entry name" value="IGc2"/>
    <property type="match status" value="14"/>
</dbReference>
<evidence type="ECO:0000256" key="19">
    <source>
        <dbReference type="ARBA" id="ARBA00023157"/>
    </source>
</evidence>
<feature type="domain" description="Ig-like" evidence="28">
    <location>
        <begin position="5505"/>
        <end position="5594"/>
    </location>
</feature>
<feature type="domain" description="Fibronectin type-III" evidence="29">
    <location>
        <begin position="2548"/>
        <end position="2644"/>
    </location>
</feature>
<evidence type="ECO:0000313" key="30">
    <source>
        <dbReference type="EMBL" id="RUS90387.1"/>
    </source>
</evidence>
<feature type="domain" description="Fibronectin type-III" evidence="29">
    <location>
        <begin position="1837"/>
        <end position="1932"/>
    </location>
</feature>
<feature type="compositionally biased region" description="Basic and acidic residues" evidence="25">
    <location>
        <begin position="5682"/>
        <end position="5695"/>
    </location>
</feature>
<dbReference type="FunFam" id="2.60.40.10:FF:000002">
    <property type="entry name" value="Titin a"/>
    <property type="match status" value="2"/>
</dbReference>
<evidence type="ECO:0000256" key="4">
    <source>
        <dbReference type="ARBA" id="ARBA00012513"/>
    </source>
</evidence>
<accession>A0A433U996</accession>
<dbReference type="FunFam" id="2.60.40.10:FF:000034">
    <property type="entry name" value="Titin isoform A"/>
    <property type="match status" value="1"/>
</dbReference>
<dbReference type="Gene3D" id="2.60.40.10">
    <property type="entry name" value="Immunoglobulins"/>
    <property type="match status" value="53"/>
</dbReference>
<feature type="domain" description="Fibronectin type-III" evidence="29">
    <location>
        <begin position="3361"/>
        <end position="3457"/>
    </location>
</feature>
<feature type="compositionally biased region" description="Polar residues" evidence="25">
    <location>
        <begin position="4851"/>
        <end position="4863"/>
    </location>
</feature>
<dbReference type="SMART" id="SM00060">
    <property type="entry name" value="FN3"/>
    <property type="match status" value="39"/>
</dbReference>
<feature type="region of interest" description="Disordered" evidence="25">
    <location>
        <begin position="5711"/>
        <end position="5739"/>
    </location>
</feature>
<feature type="domain" description="Ig-like" evidence="28">
    <location>
        <begin position="515"/>
        <end position="606"/>
    </location>
</feature>
<dbReference type="InterPro" id="IPR008271">
    <property type="entry name" value="Ser/Thr_kinase_AS"/>
</dbReference>
<dbReference type="GO" id="GO:0007155">
    <property type="term" value="P:cell adhesion"/>
    <property type="evidence" value="ECO:0007669"/>
    <property type="project" value="UniProtKB-KW"/>
</dbReference>
<dbReference type="InterPro" id="IPR013098">
    <property type="entry name" value="Ig_I-set"/>
</dbReference>
<dbReference type="Proteomes" id="UP000271974">
    <property type="component" value="Unassembled WGS sequence"/>
</dbReference>
<evidence type="ECO:0000256" key="14">
    <source>
        <dbReference type="ARBA" id="ARBA00022837"/>
    </source>
</evidence>
<dbReference type="Gene3D" id="1.10.510.10">
    <property type="entry name" value="Transferase(Phosphotransferase) domain 1"/>
    <property type="match status" value="1"/>
</dbReference>
<feature type="compositionally biased region" description="Basic and acidic residues" evidence="25">
    <location>
        <begin position="5842"/>
        <end position="5855"/>
    </location>
</feature>
<feature type="domain" description="Fibronectin type-III" evidence="29">
    <location>
        <begin position="1327"/>
        <end position="1424"/>
    </location>
</feature>
<feature type="domain" description="Fibronectin type-III" evidence="29">
    <location>
        <begin position="3664"/>
        <end position="3762"/>
    </location>
</feature>
<feature type="domain" description="Fibronectin type-III" evidence="29">
    <location>
        <begin position="3563"/>
        <end position="3658"/>
    </location>
</feature>
<evidence type="ECO:0000256" key="6">
    <source>
        <dbReference type="ARBA" id="ARBA00022490"/>
    </source>
</evidence>
<keyword evidence="19" id="KW-1015">Disulfide bond</keyword>
<feature type="domain" description="Fibronectin type-III" evidence="29">
    <location>
        <begin position="4163"/>
        <end position="4258"/>
    </location>
</feature>
<evidence type="ECO:0000256" key="7">
    <source>
        <dbReference type="ARBA" id="ARBA00022527"/>
    </source>
</evidence>
<feature type="domain" description="Fibronectin type-III" evidence="29">
    <location>
        <begin position="1431"/>
        <end position="1525"/>
    </location>
</feature>
<feature type="domain" description="Fibronectin type-III" evidence="29">
    <location>
        <begin position="1939"/>
        <end position="2033"/>
    </location>
</feature>
<dbReference type="Pfam" id="PF07679">
    <property type="entry name" value="I-set"/>
    <property type="match status" value="14"/>
</dbReference>
<dbReference type="FunFam" id="2.60.40.10:FF:000107">
    <property type="entry name" value="Myosin, light chain kinase a"/>
    <property type="match status" value="3"/>
</dbReference>
<comment type="caution">
    <text evidence="30">The sequence shown here is derived from an EMBL/GenBank/DDBJ whole genome shotgun (WGS) entry which is preliminary data.</text>
</comment>
<evidence type="ECO:0000256" key="26">
    <source>
        <dbReference type="SAM" id="SignalP"/>
    </source>
</evidence>
<dbReference type="InterPro" id="IPR003599">
    <property type="entry name" value="Ig_sub"/>
</dbReference>
<dbReference type="FunFam" id="2.60.40.10:FF:000056">
    <property type="entry name" value="twitchin isoform X4"/>
    <property type="match status" value="15"/>
</dbReference>
<evidence type="ECO:0000313" key="31">
    <source>
        <dbReference type="Proteomes" id="UP000271974"/>
    </source>
</evidence>
<protein>
    <recommendedName>
        <fullName evidence="4">non-specific serine/threonine protein kinase</fullName>
        <ecNumber evidence="4">2.7.11.1</ecNumber>
    </recommendedName>
</protein>
<feature type="region of interest" description="Disordered" evidence="25">
    <location>
        <begin position="3340"/>
        <end position="3370"/>
    </location>
</feature>
<keyword evidence="13" id="KW-0418">Kinase</keyword>
<feature type="domain" description="Fibronectin type-III" evidence="29">
    <location>
        <begin position="2345"/>
        <end position="2440"/>
    </location>
</feature>
<evidence type="ECO:0000256" key="5">
    <source>
        <dbReference type="ARBA" id="ARBA00022433"/>
    </source>
</evidence>
<feature type="region of interest" description="Disordered" evidence="25">
    <location>
        <begin position="4843"/>
        <end position="4876"/>
    </location>
</feature>
<dbReference type="GO" id="GO:0060298">
    <property type="term" value="P:positive regulation of sarcomere organization"/>
    <property type="evidence" value="ECO:0007669"/>
    <property type="project" value="UniProtKB-ARBA"/>
</dbReference>
<feature type="domain" description="Fibronectin type-III" evidence="29">
    <location>
        <begin position="3463"/>
        <end position="3556"/>
    </location>
</feature>
<feature type="domain" description="Fibronectin type-III" evidence="29">
    <location>
        <begin position="819"/>
        <end position="918"/>
    </location>
</feature>
<comment type="similarity">
    <text evidence="3">Belongs to the protein kinase superfamily. CAMK Ser/Thr protein kinase family.</text>
</comment>
<dbReference type="GO" id="GO:0005524">
    <property type="term" value="F:ATP binding"/>
    <property type="evidence" value="ECO:0007669"/>
    <property type="project" value="UniProtKB-UniRule"/>
</dbReference>
<feature type="domain" description="Ig-like" evidence="28">
    <location>
        <begin position="5732"/>
        <end position="5820"/>
    </location>
</feature>
<feature type="domain" description="Fibronectin type-III" evidence="29">
    <location>
        <begin position="1124"/>
        <end position="1219"/>
    </location>
</feature>
<keyword evidence="31" id="KW-1185">Reference proteome</keyword>
<dbReference type="InterPro" id="IPR003961">
    <property type="entry name" value="FN3_dom"/>
</dbReference>
<feature type="domain" description="Ig-like" evidence="28">
    <location>
        <begin position="5274"/>
        <end position="5362"/>
    </location>
</feature>
<dbReference type="FunFam" id="2.60.40.10:FF:000006">
    <property type="entry name" value="Uncharacterized protein, isoform F"/>
    <property type="match status" value="2"/>
</dbReference>
<evidence type="ECO:0000259" key="28">
    <source>
        <dbReference type="PROSITE" id="PS50835"/>
    </source>
</evidence>
<feature type="domain" description="Fibronectin type-III" evidence="29">
    <location>
        <begin position="1634"/>
        <end position="1729"/>
    </location>
</feature>
<feature type="region of interest" description="Disordered" evidence="25">
    <location>
        <begin position="5676"/>
        <end position="5695"/>
    </location>
</feature>
<dbReference type="FunFam" id="2.60.40.10:FF:000160">
    <property type="entry name" value="Titin a"/>
    <property type="match status" value="2"/>
</dbReference>
<dbReference type="PANTHER" id="PTHR14340">
    <property type="entry name" value="MICROFIBRIL-ASSOCIATED GLYCOPROTEIN 3"/>
    <property type="match status" value="1"/>
</dbReference>
<dbReference type="FunFam" id="1.10.510.10:FF:000135">
    <property type="entry name" value="Putative myosin light chain kinase 3"/>
    <property type="match status" value="1"/>
</dbReference>
<keyword evidence="11" id="KW-0677">Repeat</keyword>
<feature type="domain" description="Fibronectin type-III" evidence="29">
    <location>
        <begin position="2244"/>
        <end position="2340"/>
    </location>
</feature>
<feature type="domain" description="Fibronectin type-III" evidence="29">
    <location>
        <begin position="1226"/>
        <end position="1321"/>
    </location>
</feature>
<dbReference type="GO" id="GO:0005516">
    <property type="term" value="F:calmodulin binding"/>
    <property type="evidence" value="ECO:0007669"/>
    <property type="project" value="UniProtKB-KW"/>
</dbReference>
<evidence type="ECO:0000256" key="1">
    <source>
        <dbReference type="ARBA" id="ARBA00001946"/>
    </source>
</evidence>
<evidence type="ECO:0000256" key="9">
    <source>
        <dbReference type="ARBA" id="ARBA00022679"/>
    </source>
</evidence>
<dbReference type="PROSITE" id="PS00108">
    <property type="entry name" value="PROTEIN_KINASE_ST"/>
    <property type="match status" value="1"/>
</dbReference>
<sequence>NFLHIFNTLCALLFSPALPTLEYDNRLKGAQTVKAGSTLTLRVNVSGIPVPTVSWLLEGQVLEKTDRVSIETSKDFSTITVKNATVKDSGIYTINAENVVGKAAADFEVNVKDKPAPPENLKALEILKNSIALAWEPPLNIGGSAITGYVVEKREANKNTWMPVTTTDGTTTAFSAQKLLEGKEYFFRVSAQNDVGTGEPTELKEGIVAKSPFDAPEAPKKLTATEITKSSMTLTWEPPESDGGSPITGYALERKSPTSSRWVRVNKSPIRDTVYTVTDLTEGDQYEFRVLAENAAGFRSPSAITERLLAKDPYDKPEAPKRPEPVDITSSSVTLKWLPPPSDGGNAIFNYVVEYRPTSASRWKSANPASAAAPDTSFTVTTLEDGTVYEFRVAAENKAGVGPFSQPSEPVTAANPVVGEAPTVLEGLPDVAVTEGETVLLGCKISGEPAPTIKWLKDGREIAQDKRREMVYQDFVASLAVKDVQSKDAGSYTCQASNDLGTVNTSGVLEIQAAPTLDFDNKFKDLITLHAGAMLKIPVRVGGIPAPNISWKQENKTLRSGGKVTMDIQETSTCLTVKNVSKEDDGLYTLQAQNEVGEASAKFDVEILDKPSAPEGPIAVSSLTKDSATLTWKPPKDDGGSDVIAYVVERRDAKRNVWTKVMTLDAVTLDYKATGLVVGNSYYFRITAENEVGQSEPLETSAAVTPKSPFDKPSAPEGPIEFSQLKADSVTLTWKPPASDGGCPILHYIVERKDARKTSWTKVTTVDAKSPLSCVAHKLLEDVPYMFRVSAVNEEGQGPPLEADKEVVPKAPADVPGKPTGPIKFSQILADSVTLAWSPPKKDGGSVVTSYTIEQSRDNGRSWEQTGSVEAKTTILTAKDLKEGQKYKFRVCANNDVGAGLPLESDSVTPQRQITKPSEPTGPLTVEDVRKDSVLLSWKPPADDGGSPLTGYVIMKRDEKRPTWSPAGKCDATTTAFKVKDLLEGTEYFFKVVAENKAGQSDGLETDASTLVKSPYDKPSAPEGPIEFSELKADSVTLTWKPPASDGGCPIQNYIVERKDTRKTNWTKVTTVDAKSPLSCVAHKLLEDVPYMFRVSAVNEEGQGPPLEADMEIVPKAPADVPGKPSGPIKFSQILADSVTLAWSPPKKDGGSVVTSYTIEQSRDNGRSWEQTGTVEAKTTILTAKDLKEGQKYKFRVCANNDVGAGLPLESDSVTPQREITKPGEPTGPLTVEDVRKDSVLLSWKPSADDGGSPLTGYIIMKRDGKRPTWSPAGKCDATTTAFKVKDLLEGTEYFFKVVAENKAGQSDGLETDTSTLVKSAYDKPSAPEGPIEFTELKADSVTLTWKPPASDGGCPIQNYIVERKDARKTSWTKVTTVDAKFQLNCVAHKLLEDVPYMFRVSAVNEEGQGPPLEADKEVVPKAPADVPGKPTGPIKFSQILADSVTLAWSPPKKDGGSVVTSYTIEQSRDNGRSWEKTGTVEAKTTILTAKDLKEGQKYKFRVCANNDVGAGLPLESDIVTPQRKISKPSEPNGPFAVKDVTKDSVTLTWKPPTDDGGSPLTGYIVLKRDHKRSTWSPAGKCDGSTNELKVKELTEGIQYFFKVVAENKAGQSEGLETETATLVKSLFDKPSQPVGPLEISNVTDSTADLSWKPPKSDGGSPVTSYIIESRPTNRSTWNQSGKVKGDQTSFTVPDLRLDMEYIFRVIAVNAEGQSSPLESKETARPKKKINPPGPPQNVRAGRIGADYVTLEWKPPAKDGGAKVTAYKVEKCEEIDGEWVKVTEVKAIDTSYKVEHLKENVGYYFSVSAKNEAGFSEPCEADALIKPKKPEGKPSTPVGPMEISDLDKTTVTLTWQPPKSDGGSPLTAYVVERREAARSQWTKMDSTLPADTTLTTRNLIEGNEYYFRVCAENKHGRSDWLETDQSVKMRSPFEKPGRPTGPMELSDLTRNSVKLAWKPPESDGGTPITKYIIESRPSARSNWTAIGDVKGDTLTFSPEDLQEGTEYHFRVMAVNKEGQGPALEAKETVTPERKIDPPSQPTGLKVVKVGTDFVTLDWKAPLENGGSKITGYKVEMSEAGSDKWVNVADVDSYDTGYKVTGLKPDKNYLFRVAAKNAAGYGEACQIDKEVKPKTPEGKPEAPQGPLQVRDVEKTSVTLSWKAPTSDGGSPLTGYVIEKKEVTRPTWTRVEKISPEQTKFIVENLLEGSDYQFRVTAENKHGSSSPLVTDAYVKPKSKFDKPSKPLGPLEFSDIKESSVTLSWKPPSSDGGKPIEKYIIEQRDLRRSTWVKAGSVPGDSTTFTADNLSEGNSYMFRVTAINEEGESQPLESVDTVKPMRPATTPGTPSNLKVQEVGKDHVKIQWSPPKQDGGSKITGYTLFTRLEGSDEWKEAGNVGPLDTDFTFKDLSDKKKYFFAVVAENKQGKGDRLETESSVKPKKPATKPSPPVGPIKFSDITRSSVTLSWRPSEDDGGDMISGYILERKEAWKTVWSPVGEVSPDITSYCVQKLREGQEYIFRVMAENSIGRSTPLESDSVTPKHPFSSPSAPEGPLETSNLTASAVDLTWKPPKSDGGQPLTCYKIERRDTKRSTWTPLDKVKPNVTTYTAQDLSTEVDYYFRVIAENSEGSSPALETLAFVRPVKELHAPSQPKGPMKLSDFTEISVTMHWQHPSDDGGSDVLQYILEIQEDKHDWKQLSTVDNFITKFKAADLKEGTMYKFRVSAVNKVGQSKPLESDQVVLEKPPEKPGPPTYPFTMTEFSKTSLTLTWGPSQTDGGSSILHYILEKRESWKSTFQYVTKVKPQSQGQKLTHCVEGLKEDQDYMFRVFAENSVGASKAIETDVPYKPRSPFTAPSVPTGPIRFEDIKETSLTLDWLPPKQDGGSSITGYTVQVSTDGADFKHVGTTESQITKFKAKDLQTGSKHVFRIVAENKVGQSKPLESDTVVPQRKATKPSKPKGPIVVKDVNRSSCTIQWSPPEDDGGAPLKNYLVEKREATRTSWSRADKISPEITTHCIQSLNEGAEFYFRVIAENKVGPSEPLEMDKAVKIKSPYDKPSAPEGPLKVSEVGEKSAMLSWQPPRSDGGLPISGYTLQFKESRRSTWMTFKEVSAEETSVTLTGLVPDTEYVAQVMAVNKEGSSPGLLSEPIRPKRVLAVPSAPKSIHIRNMGKDNLTLEWSAPESDGGSRIKKYLVEKTKMGSDKWTKVSTVDSYKTFQAVSDLEQEVEWLFAVSAINEVGQSERAVTSKPVKLDKPIEPPSAPIGPMEFSNITKKGGRVSWKPSSSDGGSPITHYSVEKRETWKSTWVPVERVPSNKTSCDLVHLTEGQEIFLRVMAENVAGQSKPLEGESPLVPKSPYNKPSAPEDLKATNVTSSTASLQWRAPSDTGGLPITSYIVERRDKRWGSWVKAGTTKSGVTILDVASLLEGAEYYFRVSAINEEGQGPWTEMSQAVMPVKEPVAPDRPLGPVRFSSVLATSLTLDWQPPREDGGSPITAYKVEVSSKQEVWTEVTITDANVTKVNVKDLKEGQKVWFRVTAFNKIGASKPLDSDSIVPQREKTAPSMPTQPMEAKVESRDTVSVTWGPPQDDGGSPITGYILEKREALRMSWSRAEKIAGPVTKATVRNLVEGSDFLFRVAAVNKEGTSEFLEMDRPIKVKSLFSVPSAPQGPLKVSDITKDSCVLEWQPPKSDGGQPLLNYSIEIRESRRSMWAIAGTCKPDKTNYTAKNLVVNNEYYFRIKAVNAEGESEPLEGSESVLPKIKQDLPGKPAMVKLPKSPAGTLTVEWQAPSKDGGARIKQYLVQIPRLPTGLTWPAPMPSPPSSPYLTWTVTRSTSSVWPPSMQWAKETTQKPRCQARPPRHSVSHCGHFACLVKLSLSLLIRFITPRANSTVSASARRTSLDVASLWKLMERSCLPDLLVQNLLEGVEYKFRVLAENKVGVSEPLETEATVKPICPYGPPTVPIGPIKTSKITRDSVTLQWQRPTSDGGSPITGYLVERREGSKRAWMYCGRTDADTMTLTCTALYENNEYYFRVYAENKYGRSKPLDSDIAVVPKRIFDKPSAPERFRAEKIDKDSLTLVWSPPEDDDGSISRYIVEQKHPEDDAWAKTAEVPGKTKWVMVKKLQPGQSYLFRVIAENPAGRSEPTELSSPVTLKIKKEKPKAVQEAPQVEELGKDFVYLTWSPPESDGGSPVTGYVLERMDISGKSWLPVTSQPIKDTAYRVTQLRENVTYEFRVRAQNAVGVSEPSPASEPFMCGHKLAREPPKFIADFGDLSVPVGQDAKFTCQVVGLPTPEVSWYRNYREVFEGRKCTIRHENTNMTLIVKNVDFSDQGEVECQARNKYGAVSIRATLNILAAPQVDFPDSYGKGLRFCRGDTIKVRVPISGTPTPRTTWSRGREIIDVGSRRGRADITGTNLHTTMIIEDCVKADEGNYTLLVENKLGSISVDVPICVVEPPDSPDKPIIQEVDKHSVQISWNAPEYDGGSPIVGYVVERRDPITGIWRWALSTSDAFCTVACLEEHGEHRFRVMAENRFGVSEPSKESEIVVTKEALPAIDYDGLYDDKFLGSEIDVNRIKGDVLGKYIICEELGRGAFGVVYRAVERATGKNWAAKFIHCRPQDKDNIRHEIDVMNSLHHPKLLQLHEAFDQRGEMVMILELLSGGELFDRLVEEDYTLTEADCVTYMRQICQGVQHMHHNNILHLDLKPENVMCVTRETNDIKIIDFGLAQRLEEGRQVKVLFGTAEFCAPEIVNYEPVSFSTDMWSVGVLSYVLLSGYSPFAGDDNHQTFQFVNLADYDFDDEAWERVSADAKDFIQRLLIKDKKQRMTIDEALEHPWLNPRSRASADLDLTDGSTQRPGQSKPLSTAGHKHYRDRTKRKEDALDVLPIGRLSRDSADMRKEGGQGIVMRKLVMEMPEHAPSFIEELSPITGLEGSKTMLSCKFAGKPSPKITWLKNGEPLVEDANHKTNVQEGEATLQIHVLSTADEGTYTCQANNAHGEAETSAQLTVEEVRHRRKRMEDEEASLRFIRPLNQYDTSVKDTNIAPEFTLPLVDQSRAVGEEVTFTVTVTCRPEPDVTWYHGDQEVVRSSQVSFQHDKGVYRMTIIDLNVKDAGQWRCKAVNSYGEAWCSCDLKVLDQVPPSHSRPRFTKELEYMTVTQGSLVRLECSVVGEPAPEIKWFKDRVRVDVSDRHYKIRHSVEGKVTSTTLVIEGSEVEDGGMYMCVAENSAGSASSEAKMRVQKVYDYGPDRDSMEPLEKRTRDGSPVRKSRVDVPPDFTAKLKSKSAAEGATVRLNCSVTGIPEPMVRWFRDGKEIFDGHDYTMRNNYGLLSLEIVYAKKALAGKYTVEASNSLGTVSTSCTLDVEGDEELDALEADFLRPKFLTKIQDIHVNEGADATFQCDATGKPMPAFKWQRDNITIVGSRRILSEYDNQGHATLTLKEVKVTDAGLYYCIAQSRAGRSKCSAYLHVKAKSPSPTHEPPAYRRAGGQQSRSSRERSEARGAPPSFALTLPSSMDVAVGERLKLDCSVQGFPIPLVTWHKGDRELMYSQRHRIILCGTLHTMEIPQAMALDKGHYIVRATNIHGTVESSCFVNTLAAGEKVRSPPDYRRDAMRDAARGNLQVETSSEEDEPEPPRKQAKAPFFIKHLPKTIDVMEGIDVRLDCILRRGIELVRWSSSRSPSQERDKERQLKKELKDEGFSGEFIPLEAKAASGRSSVDERTAEPDGRREHPSFVTTPTDLVRPVGSDAVFECSTAGIPEPEVKWLKDGRVLISSDGVRMTSSGNKHKLRLKAILQSDAGQYSCTATSSAGSDSCTARLTIADDSSPRRPSTAQAVEEEETEATKARAAESKPKAGFEVPEKAVFSQGLPKTMTAGQGEEVELLCQLSSSAEVAGVRWELDGRQLPPEARYVVSHDEDTHDQRLTVQGASPQDSGKYTCVVTFKDGDLIHTSTWLTVNAKEPTPPAKEEDFMPHFTSELSNVSLKDGDELVLECDIQGNPRPQISWIRDGVEIFDSQDFQISMIGDHCKLQIADIYPEDEGKYSCRAVNVLGEATTSCFVTVEALA</sequence>
<feature type="domain" description="Ig-like" evidence="28">
    <location>
        <begin position="4264"/>
        <end position="4352"/>
    </location>
</feature>
<keyword evidence="17" id="KW-0112">Calmodulin-binding</keyword>
<feature type="region of interest" description="Disordered" evidence="25">
    <location>
        <begin position="5620"/>
        <end position="5642"/>
    </location>
</feature>
<feature type="compositionally biased region" description="Basic and acidic residues" evidence="25">
    <location>
        <begin position="2425"/>
        <end position="2435"/>
    </location>
</feature>
<dbReference type="InterPro" id="IPR013106">
    <property type="entry name" value="Ig_V-set"/>
</dbReference>
<dbReference type="PRINTS" id="PR00014">
    <property type="entry name" value="FNTYPEIII"/>
</dbReference>
<comment type="subcellular location">
    <subcellularLocation>
        <location evidence="2">Cytoplasm</location>
    </subcellularLocation>
</comment>
<feature type="domain" description="Fibronectin type-III" evidence="29">
    <location>
        <begin position="4062"/>
        <end position="4156"/>
    </location>
</feature>
<dbReference type="InterPro" id="IPR000719">
    <property type="entry name" value="Prot_kinase_dom"/>
</dbReference>
<dbReference type="PROSITE" id="PS50853">
    <property type="entry name" value="FN3"/>
    <property type="match status" value="38"/>
</dbReference>
<evidence type="ECO:0000256" key="12">
    <source>
        <dbReference type="ARBA" id="ARBA00022741"/>
    </source>
</evidence>
<evidence type="ECO:0000256" key="20">
    <source>
        <dbReference type="ARBA" id="ARBA00023179"/>
    </source>
</evidence>
<dbReference type="FunFam" id="2.60.40.10:FF:000032">
    <property type="entry name" value="palladin isoform X1"/>
    <property type="match status" value="2"/>
</dbReference>
<feature type="domain" description="Ig-like" evidence="28">
    <location>
        <begin position="5145"/>
        <end position="5238"/>
    </location>
</feature>
<feature type="region of interest" description="Disordered" evidence="25">
    <location>
        <begin position="1208"/>
        <end position="1231"/>
    </location>
</feature>
<dbReference type="SMART" id="SM00409">
    <property type="entry name" value="IG"/>
    <property type="match status" value="14"/>
</dbReference>
<organism evidence="30 31">
    <name type="scientific">Elysia chlorotica</name>
    <name type="common">Eastern emerald elysia</name>
    <name type="synonym">Sea slug</name>
    <dbReference type="NCBI Taxonomy" id="188477"/>
    <lineage>
        <taxon>Eukaryota</taxon>
        <taxon>Metazoa</taxon>
        <taxon>Spiralia</taxon>
        <taxon>Lophotrochozoa</taxon>
        <taxon>Mollusca</taxon>
        <taxon>Gastropoda</taxon>
        <taxon>Heterobranchia</taxon>
        <taxon>Euthyneura</taxon>
        <taxon>Panpulmonata</taxon>
        <taxon>Sacoglossa</taxon>
        <taxon>Placobranchoidea</taxon>
        <taxon>Plakobranchidae</taxon>
        <taxon>Elysia</taxon>
    </lineage>
</organism>
<feature type="domain" description="Fibronectin type-III" evidence="29">
    <location>
        <begin position="2956"/>
        <end position="3051"/>
    </location>
</feature>
<feature type="domain" description="Fibronectin type-III" evidence="29">
    <location>
        <begin position="715"/>
        <end position="812"/>
    </location>
</feature>
<feature type="compositionally biased region" description="Basic and acidic residues" evidence="25">
    <location>
        <begin position="5717"/>
        <end position="5732"/>
    </location>
</feature>
<feature type="domain" description="Fibronectin type-III" evidence="29">
    <location>
        <begin position="3158"/>
        <end position="3253"/>
    </location>
</feature>
<evidence type="ECO:0000256" key="2">
    <source>
        <dbReference type="ARBA" id="ARBA00004496"/>
    </source>
</evidence>
<evidence type="ECO:0000256" key="10">
    <source>
        <dbReference type="ARBA" id="ARBA00022723"/>
    </source>
</evidence>
<feature type="domain" description="Fibronectin type-III" evidence="29">
    <location>
        <begin position="1532"/>
        <end position="1626"/>
    </location>
</feature>
<evidence type="ECO:0000256" key="8">
    <source>
        <dbReference type="ARBA" id="ARBA00022553"/>
    </source>
</evidence>
<feature type="region of interest" description="Disordered" evidence="25">
    <location>
        <begin position="3547"/>
        <end position="3592"/>
    </location>
</feature>
<dbReference type="EMBL" id="RQTK01000034">
    <property type="protein sequence ID" value="RUS90387.1"/>
    <property type="molecule type" value="Genomic_DNA"/>
</dbReference>
<feature type="region of interest" description="Disordered" evidence="25">
    <location>
        <begin position="2425"/>
        <end position="2453"/>
    </location>
</feature>
<dbReference type="Gene3D" id="3.30.200.20">
    <property type="entry name" value="Phosphorylase Kinase, domain 1"/>
    <property type="match status" value="1"/>
</dbReference>
<feature type="domain" description="Fibronectin type-III" evidence="29">
    <location>
        <begin position="2646"/>
        <end position="2744"/>
    </location>
</feature>
<dbReference type="InterPro" id="IPR013783">
    <property type="entry name" value="Ig-like_fold"/>
</dbReference>
<dbReference type="PANTHER" id="PTHR14340:SF9">
    <property type="entry name" value="FIBRONECTIN TYPE-III DOMAIN-CONTAINING PROTEIN"/>
    <property type="match status" value="1"/>
</dbReference>
<feature type="domain" description="Fibronectin type-III" evidence="29">
    <location>
        <begin position="2142"/>
        <end position="2237"/>
    </location>
</feature>
<dbReference type="STRING" id="188477.A0A433U996"/>
<comment type="catalytic activity">
    <reaction evidence="22">
        <text>L-threonyl-[protein] + ATP = O-phospho-L-threonyl-[protein] + ADP + H(+)</text>
        <dbReference type="Rhea" id="RHEA:46608"/>
        <dbReference type="Rhea" id="RHEA-COMP:11060"/>
        <dbReference type="Rhea" id="RHEA-COMP:11605"/>
        <dbReference type="ChEBI" id="CHEBI:15378"/>
        <dbReference type="ChEBI" id="CHEBI:30013"/>
        <dbReference type="ChEBI" id="CHEBI:30616"/>
        <dbReference type="ChEBI" id="CHEBI:61977"/>
        <dbReference type="ChEBI" id="CHEBI:456216"/>
        <dbReference type="EC" id="2.7.11.1"/>
    </reaction>
</comment>
<dbReference type="SMART" id="SM00220">
    <property type="entry name" value="S_TKc"/>
    <property type="match status" value="1"/>
</dbReference>
<feature type="domain" description="Fibronectin type-III" evidence="29">
    <location>
        <begin position="4458"/>
        <end position="4551"/>
    </location>
</feature>
<keyword evidence="6" id="KW-0963">Cytoplasm</keyword>
<feature type="domain" description="Fibronectin type-III" evidence="29">
    <location>
        <begin position="319"/>
        <end position="416"/>
    </location>
</feature>
<feature type="domain" description="Ig-like" evidence="28">
    <location>
        <begin position="5379"/>
        <end position="5468"/>
    </location>
</feature>
<evidence type="ECO:0000256" key="25">
    <source>
        <dbReference type="SAM" id="MobiDB-lite"/>
    </source>
</evidence>
<feature type="domain" description="Fibronectin type-III" evidence="29">
    <location>
        <begin position="920"/>
        <end position="1017"/>
    </location>
</feature>
<dbReference type="OrthoDB" id="504170at2759"/>
<evidence type="ECO:0000259" key="29">
    <source>
        <dbReference type="PROSITE" id="PS50853"/>
    </source>
</evidence>
<feature type="domain" description="Fibronectin type-III" evidence="29">
    <location>
        <begin position="3260"/>
        <end position="3354"/>
    </location>
</feature>
<evidence type="ECO:0000256" key="11">
    <source>
        <dbReference type="ARBA" id="ARBA00022737"/>
    </source>
</evidence>
<keyword evidence="15 24" id="KW-0067">ATP-binding</keyword>
<dbReference type="InterPro" id="IPR003598">
    <property type="entry name" value="Ig_sub2"/>
</dbReference>
<dbReference type="Pfam" id="PF00069">
    <property type="entry name" value="Pkinase"/>
    <property type="match status" value="1"/>
</dbReference>
<comment type="catalytic activity">
    <reaction evidence="23">
        <text>L-seryl-[protein] + ATP = O-phospho-L-seryl-[protein] + ADP + H(+)</text>
        <dbReference type="Rhea" id="RHEA:17989"/>
        <dbReference type="Rhea" id="RHEA-COMP:9863"/>
        <dbReference type="Rhea" id="RHEA-COMP:11604"/>
        <dbReference type="ChEBI" id="CHEBI:15378"/>
        <dbReference type="ChEBI" id="CHEBI:29999"/>
        <dbReference type="ChEBI" id="CHEBI:30616"/>
        <dbReference type="ChEBI" id="CHEBI:83421"/>
        <dbReference type="ChEBI" id="CHEBI:456216"/>
        <dbReference type="EC" id="2.7.11.1"/>
    </reaction>
</comment>
<name>A0A433U996_ELYCH</name>
<dbReference type="GO" id="GO:0031430">
    <property type="term" value="C:M band"/>
    <property type="evidence" value="ECO:0007669"/>
    <property type="project" value="TreeGrafter"/>
</dbReference>
<dbReference type="InterPro" id="IPR007110">
    <property type="entry name" value="Ig-like_dom"/>
</dbReference>
<dbReference type="InterPro" id="IPR011009">
    <property type="entry name" value="Kinase-like_dom_sf"/>
</dbReference>
<feature type="region of interest" description="Disordered" evidence="25">
    <location>
        <begin position="2528"/>
        <end position="2554"/>
    </location>
</feature>
<dbReference type="GO" id="GO:0004674">
    <property type="term" value="F:protein serine/threonine kinase activity"/>
    <property type="evidence" value="ECO:0007669"/>
    <property type="project" value="UniProtKB-KW"/>
</dbReference>
<dbReference type="FunFam" id="2.60.40.10:FF:000127">
    <property type="entry name" value="titin isoform X1"/>
    <property type="match status" value="2"/>
</dbReference>
<feature type="signal peptide" evidence="26">
    <location>
        <begin position="1"/>
        <end position="19"/>
    </location>
</feature>
<comment type="cofactor">
    <cofactor evidence="1">
        <name>Mg(2+)</name>
        <dbReference type="ChEBI" id="CHEBI:18420"/>
    </cofactor>
</comment>
<keyword evidence="5" id="KW-0787">Thick filament</keyword>
<feature type="chain" id="PRO_5019225623" description="non-specific serine/threonine protein kinase" evidence="26">
    <location>
        <begin position="20"/>
        <end position="6066"/>
    </location>
</feature>
<keyword evidence="9" id="KW-0808">Transferase</keyword>
<dbReference type="SUPFAM" id="SSF48726">
    <property type="entry name" value="Immunoglobulin"/>
    <property type="match status" value="14"/>
</dbReference>
<feature type="domain" description="Protein kinase" evidence="27">
    <location>
        <begin position="4583"/>
        <end position="4837"/>
    </location>
</feature>
<dbReference type="FunFam" id="2.60.40.10:FF:000012">
    <property type="entry name" value="titin isoform X1"/>
    <property type="match status" value="1"/>
</dbReference>
<feature type="compositionally biased region" description="Polar residues" evidence="25">
    <location>
        <begin position="906"/>
        <end position="918"/>
    </location>
</feature>
<feature type="binding site" evidence="24">
    <location>
        <position position="4612"/>
    </location>
    <ligand>
        <name>ATP</name>
        <dbReference type="ChEBI" id="CHEBI:30616"/>
    </ligand>
</feature>
<feature type="region of interest" description="Disordered" evidence="25">
    <location>
        <begin position="902"/>
        <end position="927"/>
    </location>
</feature>
<feature type="domain" description="Fibronectin type-III" evidence="29">
    <location>
        <begin position="3961"/>
        <end position="4055"/>
    </location>
</feature>
<dbReference type="CDD" id="cd00063">
    <property type="entry name" value="FN3"/>
    <property type="match status" value="39"/>
</dbReference>
<dbReference type="SUPFAM" id="SSF56112">
    <property type="entry name" value="Protein kinase-like (PK-like)"/>
    <property type="match status" value="1"/>
</dbReference>
<keyword evidence="10" id="KW-0479">Metal-binding</keyword>
<feature type="region of interest" description="Disordered" evidence="25">
    <location>
        <begin position="5247"/>
        <end position="5271"/>
    </location>
</feature>
<proteinExistence type="inferred from homology"/>
<feature type="region of interest" description="Disordered" evidence="25">
    <location>
        <begin position="1714"/>
        <end position="1741"/>
    </location>
</feature>
<dbReference type="InterPro" id="IPR036179">
    <property type="entry name" value="Ig-like_dom_sf"/>
</dbReference>
<evidence type="ECO:0000256" key="18">
    <source>
        <dbReference type="ARBA" id="ARBA00022889"/>
    </source>
</evidence>
<keyword evidence="26" id="KW-0732">Signal</keyword>
<reference evidence="30 31" key="1">
    <citation type="submission" date="2019-01" db="EMBL/GenBank/DDBJ databases">
        <title>A draft genome assembly of the solar-powered sea slug Elysia chlorotica.</title>
        <authorList>
            <person name="Cai H."/>
            <person name="Li Q."/>
            <person name="Fang X."/>
            <person name="Li J."/>
            <person name="Curtis N.E."/>
            <person name="Altenburger A."/>
            <person name="Shibata T."/>
            <person name="Feng M."/>
            <person name="Maeda T."/>
            <person name="Schwartz J.A."/>
            <person name="Shigenobu S."/>
            <person name="Lundholm N."/>
            <person name="Nishiyama T."/>
            <person name="Yang H."/>
            <person name="Hasebe M."/>
            <person name="Li S."/>
            <person name="Pierce S.K."/>
            <person name="Wang J."/>
        </authorList>
    </citation>
    <scope>NUCLEOTIDE SEQUENCE [LARGE SCALE GENOMIC DNA]</scope>
    <source>
        <strain evidence="30">EC2010</strain>
        <tissue evidence="30">Whole organism of an adult</tissue>
    </source>
</reference>
<feature type="region of interest" description="Disordered" evidence="25">
    <location>
        <begin position="5471"/>
        <end position="5506"/>
    </location>
</feature>
<gene>
    <name evidence="30" type="ORF">EGW08_001882</name>
</gene>
<evidence type="ECO:0000256" key="22">
    <source>
        <dbReference type="ARBA" id="ARBA00047899"/>
    </source>
</evidence>
<evidence type="ECO:0000256" key="3">
    <source>
        <dbReference type="ARBA" id="ARBA00006692"/>
    </source>
</evidence>
<dbReference type="CDD" id="cd05748">
    <property type="entry name" value="Ig_Titin_like"/>
    <property type="match status" value="1"/>
</dbReference>
<dbReference type="CDD" id="cd00096">
    <property type="entry name" value="Ig"/>
    <property type="match status" value="2"/>
</dbReference>
<dbReference type="PROSITE" id="PS50011">
    <property type="entry name" value="PROTEIN_KINASE_DOM"/>
    <property type="match status" value="1"/>
</dbReference>
<evidence type="ECO:0000256" key="21">
    <source>
        <dbReference type="ARBA" id="ARBA00023319"/>
    </source>
</evidence>
<dbReference type="PROSITE" id="PS50835">
    <property type="entry name" value="IG_LIKE"/>
    <property type="match status" value="13"/>
</dbReference>
<evidence type="ECO:0000256" key="15">
    <source>
        <dbReference type="ARBA" id="ARBA00022840"/>
    </source>
</evidence>
<feature type="domain" description="Fibronectin type-III" evidence="29">
    <location>
        <begin position="2037"/>
        <end position="2137"/>
    </location>
</feature>
<evidence type="ECO:0000256" key="17">
    <source>
        <dbReference type="ARBA" id="ARBA00022860"/>
    </source>
</evidence>
<feature type="domain" description="Ig-like" evidence="28">
    <location>
        <begin position="5973"/>
        <end position="6061"/>
    </location>
</feature>
<feature type="domain" description="Fibronectin type-III" evidence="29">
    <location>
        <begin position="2447"/>
        <end position="2541"/>
    </location>
</feature>
<dbReference type="GO" id="GO:0008307">
    <property type="term" value="F:structural constituent of muscle"/>
    <property type="evidence" value="ECO:0007669"/>
    <property type="project" value="TreeGrafter"/>
</dbReference>
<feature type="domain" description="Fibronectin type-III" evidence="29">
    <location>
        <begin position="613"/>
        <end position="708"/>
    </location>
</feature>
<dbReference type="EC" id="2.7.11.1" evidence="4"/>
<dbReference type="PROSITE" id="PS00107">
    <property type="entry name" value="PROTEIN_KINASE_ATP"/>
    <property type="match status" value="1"/>
</dbReference>